<dbReference type="EMBL" id="HE797363">
    <property type="protein sequence ID" value="CCM06499.1"/>
    <property type="molecule type" value="Genomic_DNA"/>
</dbReference>
<protein>
    <submittedName>
        <fullName evidence="1">Uncharacterized protein</fullName>
    </submittedName>
</protein>
<gene>
    <name evidence="1" type="ORF">FIBRA_08769</name>
</gene>
<dbReference type="HOGENOM" id="CLU_2250207_0_0_1"/>
<name>J4H5C5_9APHY</name>
<dbReference type="OrthoDB" id="2611327at2759"/>
<dbReference type="InParanoid" id="J4H5C5"/>
<dbReference type="AlphaFoldDB" id="J4H5C5"/>
<accession>J4H5C5</accession>
<evidence type="ECO:0000313" key="2">
    <source>
        <dbReference type="Proteomes" id="UP000006352"/>
    </source>
</evidence>
<reference evidence="1 2" key="1">
    <citation type="journal article" date="2012" name="Appl. Environ. Microbiol.">
        <title>Short-read sequencing for genomic analysis of the brown rot fungus Fibroporia radiculosa.</title>
        <authorList>
            <person name="Tang J.D."/>
            <person name="Perkins A.D."/>
            <person name="Sonstegard T.S."/>
            <person name="Schroeder S.G."/>
            <person name="Burgess S.C."/>
            <person name="Diehl S.V."/>
        </authorList>
    </citation>
    <scope>NUCLEOTIDE SEQUENCE [LARGE SCALE GENOMIC DNA]</scope>
    <source>
        <strain evidence="1 2">TFFH 294</strain>
    </source>
</reference>
<proteinExistence type="predicted"/>
<evidence type="ECO:0000313" key="1">
    <source>
        <dbReference type="EMBL" id="CCM06499.1"/>
    </source>
</evidence>
<sequence>MEKLDLVEEAKKKKARELVIGIKDIQHRHYNVIWKLTEDEQATIDEDAKMKYDEAMVAREKPEMAMAQLKQSVADMDAPSEEVDFVGRVEVGDHAEQWHRRRHN</sequence>
<dbReference type="Proteomes" id="UP000006352">
    <property type="component" value="Unassembled WGS sequence"/>
</dbReference>
<dbReference type="GeneID" id="24101399"/>
<organism evidence="1 2">
    <name type="scientific">Fibroporia radiculosa</name>
    <dbReference type="NCBI Taxonomy" id="599839"/>
    <lineage>
        <taxon>Eukaryota</taxon>
        <taxon>Fungi</taxon>
        <taxon>Dikarya</taxon>
        <taxon>Basidiomycota</taxon>
        <taxon>Agaricomycotina</taxon>
        <taxon>Agaricomycetes</taxon>
        <taxon>Polyporales</taxon>
        <taxon>Fibroporiaceae</taxon>
        <taxon>Fibroporia</taxon>
    </lineage>
</organism>
<keyword evidence="2" id="KW-1185">Reference proteome</keyword>
<dbReference type="RefSeq" id="XP_012185782.1">
    <property type="nucleotide sequence ID" value="XM_012330392.1"/>
</dbReference>